<evidence type="ECO:0000256" key="4">
    <source>
        <dbReference type="ARBA" id="ARBA00022478"/>
    </source>
</evidence>
<keyword evidence="5" id="KW-0804">Transcription</keyword>
<dbReference type="Pfam" id="PF03874">
    <property type="entry name" value="RNA_pol_Rpb4"/>
    <property type="match status" value="1"/>
</dbReference>
<keyword evidence="9" id="KW-1185">Reference proteome</keyword>
<evidence type="ECO:0000256" key="3">
    <source>
        <dbReference type="ARBA" id="ARBA00016672"/>
    </source>
</evidence>
<dbReference type="InterPro" id="IPR010997">
    <property type="entry name" value="HRDC-like_sf"/>
</dbReference>
<comment type="caution">
    <text evidence="8">The sequence shown here is derived from an EMBL/GenBank/DDBJ whole genome shotgun (WGS) entry which is preliminary data.</text>
</comment>
<evidence type="ECO:0000256" key="7">
    <source>
        <dbReference type="SAM" id="MobiDB-lite"/>
    </source>
</evidence>
<dbReference type="Gene3D" id="1.20.1250.40">
    <property type="match status" value="1"/>
</dbReference>
<evidence type="ECO:0000256" key="1">
    <source>
        <dbReference type="ARBA" id="ARBA00004123"/>
    </source>
</evidence>
<dbReference type="GO" id="GO:0006384">
    <property type="term" value="P:transcription initiation at RNA polymerase III promoter"/>
    <property type="evidence" value="ECO:0007669"/>
    <property type="project" value="InterPro"/>
</dbReference>
<evidence type="ECO:0000313" key="9">
    <source>
        <dbReference type="Proteomes" id="UP000759537"/>
    </source>
</evidence>
<keyword evidence="6" id="KW-0539">Nucleus</keyword>
<name>A0A9P5JYI9_9AGAM</name>
<comment type="subcellular location">
    <subcellularLocation>
        <location evidence="1">Nucleus</location>
    </subcellularLocation>
</comment>
<evidence type="ECO:0000256" key="5">
    <source>
        <dbReference type="ARBA" id="ARBA00023163"/>
    </source>
</evidence>
<dbReference type="InterPro" id="IPR038324">
    <property type="entry name" value="Rpb4/RPC9_sf"/>
</dbReference>
<dbReference type="InterPro" id="IPR005574">
    <property type="entry name" value="Rpb4/RPC9"/>
</dbReference>
<sequence>MEVLNPRAALLSNYEVLQLLRELEADHIARTRTAQRLKKEDEDAAAATGHPPPPSPAPPLTVSENLRTIEVEAIQYLTADYQPTRVQTAQGIQRLTKNLAAFDLTKAEKLQLVNLTPVEPVELYVVRSSPSSPSSLVYSLFFPEQIVEELEDRLGNCMEEVLSVVRSSLTAPPPLSAAASTASAATGAELAPTAQPRALEIVDETPASAVHDDLDLDAPLWEHDPNEVGMEYVDGGEGVGIEGDLDVDDDE</sequence>
<protein>
    <recommendedName>
        <fullName evidence="3">DNA-directed RNA polymerase III subunit RPC9</fullName>
    </recommendedName>
</protein>
<comment type="similarity">
    <text evidence="2">Belongs to the eukaryotic RPC9 RNA polymerase subunit family.</text>
</comment>
<evidence type="ECO:0000313" key="8">
    <source>
        <dbReference type="EMBL" id="KAF8470911.1"/>
    </source>
</evidence>
<reference evidence="8" key="1">
    <citation type="submission" date="2019-10" db="EMBL/GenBank/DDBJ databases">
        <authorList>
            <consortium name="DOE Joint Genome Institute"/>
            <person name="Kuo A."/>
            <person name="Miyauchi S."/>
            <person name="Kiss E."/>
            <person name="Drula E."/>
            <person name="Kohler A."/>
            <person name="Sanchez-Garcia M."/>
            <person name="Andreopoulos B."/>
            <person name="Barry K.W."/>
            <person name="Bonito G."/>
            <person name="Buee M."/>
            <person name="Carver A."/>
            <person name="Chen C."/>
            <person name="Cichocki N."/>
            <person name="Clum A."/>
            <person name="Culley D."/>
            <person name="Crous P.W."/>
            <person name="Fauchery L."/>
            <person name="Girlanda M."/>
            <person name="Hayes R."/>
            <person name="Keri Z."/>
            <person name="LaButti K."/>
            <person name="Lipzen A."/>
            <person name="Lombard V."/>
            <person name="Magnuson J."/>
            <person name="Maillard F."/>
            <person name="Morin E."/>
            <person name="Murat C."/>
            <person name="Nolan M."/>
            <person name="Ohm R."/>
            <person name="Pangilinan J."/>
            <person name="Pereira M."/>
            <person name="Perotto S."/>
            <person name="Peter M."/>
            <person name="Riley R."/>
            <person name="Sitrit Y."/>
            <person name="Stielow B."/>
            <person name="Szollosi G."/>
            <person name="Zifcakova L."/>
            <person name="Stursova M."/>
            <person name="Spatafora J.W."/>
            <person name="Tedersoo L."/>
            <person name="Vaario L.-M."/>
            <person name="Yamada A."/>
            <person name="Yan M."/>
            <person name="Wang P."/>
            <person name="Xu J."/>
            <person name="Bruns T."/>
            <person name="Baldrian P."/>
            <person name="Vilgalys R."/>
            <person name="Henrissat B."/>
            <person name="Grigoriev I.V."/>
            <person name="Hibbett D."/>
            <person name="Nagy L.G."/>
            <person name="Martin F.M."/>
        </authorList>
    </citation>
    <scope>NUCLEOTIDE SEQUENCE</scope>
    <source>
        <strain evidence="8">Prilba</strain>
    </source>
</reference>
<feature type="region of interest" description="Disordered" evidence="7">
    <location>
        <begin position="232"/>
        <end position="251"/>
    </location>
</feature>
<proteinExistence type="inferred from homology"/>
<dbReference type="Proteomes" id="UP000759537">
    <property type="component" value="Unassembled WGS sequence"/>
</dbReference>
<feature type="compositionally biased region" description="Pro residues" evidence="7">
    <location>
        <begin position="50"/>
        <end position="59"/>
    </location>
</feature>
<dbReference type="GO" id="GO:0005666">
    <property type="term" value="C:RNA polymerase III complex"/>
    <property type="evidence" value="ECO:0007669"/>
    <property type="project" value="InterPro"/>
</dbReference>
<evidence type="ECO:0000256" key="6">
    <source>
        <dbReference type="ARBA" id="ARBA00023242"/>
    </source>
</evidence>
<organism evidence="8 9">
    <name type="scientific">Russula ochroleuca</name>
    <dbReference type="NCBI Taxonomy" id="152965"/>
    <lineage>
        <taxon>Eukaryota</taxon>
        <taxon>Fungi</taxon>
        <taxon>Dikarya</taxon>
        <taxon>Basidiomycota</taxon>
        <taxon>Agaricomycotina</taxon>
        <taxon>Agaricomycetes</taxon>
        <taxon>Russulales</taxon>
        <taxon>Russulaceae</taxon>
        <taxon>Russula</taxon>
    </lineage>
</organism>
<dbReference type="AlphaFoldDB" id="A0A9P5JYI9"/>
<reference evidence="8" key="2">
    <citation type="journal article" date="2020" name="Nat. Commun.">
        <title>Large-scale genome sequencing of mycorrhizal fungi provides insights into the early evolution of symbiotic traits.</title>
        <authorList>
            <person name="Miyauchi S."/>
            <person name="Kiss E."/>
            <person name="Kuo A."/>
            <person name="Drula E."/>
            <person name="Kohler A."/>
            <person name="Sanchez-Garcia M."/>
            <person name="Morin E."/>
            <person name="Andreopoulos B."/>
            <person name="Barry K.W."/>
            <person name="Bonito G."/>
            <person name="Buee M."/>
            <person name="Carver A."/>
            <person name="Chen C."/>
            <person name="Cichocki N."/>
            <person name="Clum A."/>
            <person name="Culley D."/>
            <person name="Crous P.W."/>
            <person name="Fauchery L."/>
            <person name="Girlanda M."/>
            <person name="Hayes R.D."/>
            <person name="Keri Z."/>
            <person name="LaButti K."/>
            <person name="Lipzen A."/>
            <person name="Lombard V."/>
            <person name="Magnuson J."/>
            <person name="Maillard F."/>
            <person name="Murat C."/>
            <person name="Nolan M."/>
            <person name="Ohm R.A."/>
            <person name="Pangilinan J."/>
            <person name="Pereira M.F."/>
            <person name="Perotto S."/>
            <person name="Peter M."/>
            <person name="Pfister S."/>
            <person name="Riley R."/>
            <person name="Sitrit Y."/>
            <person name="Stielow J.B."/>
            <person name="Szollosi G."/>
            <person name="Zifcakova L."/>
            <person name="Stursova M."/>
            <person name="Spatafora J.W."/>
            <person name="Tedersoo L."/>
            <person name="Vaario L.M."/>
            <person name="Yamada A."/>
            <person name="Yan M."/>
            <person name="Wang P."/>
            <person name="Xu J."/>
            <person name="Bruns T."/>
            <person name="Baldrian P."/>
            <person name="Vilgalys R."/>
            <person name="Dunand C."/>
            <person name="Henrissat B."/>
            <person name="Grigoriev I.V."/>
            <person name="Hibbett D."/>
            <person name="Nagy L.G."/>
            <person name="Martin F.M."/>
        </authorList>
    </citation>
    <scope>NUCLEOTIDE SEQUENCE</scope>
    <source>
        <strain evidence="8">Prilba</strain>
    </source>
</reference>
<keyword evidence="4" id="KW-0240">DNA-directed RNA polymerase</keyword>
<dbReference type="PANTHER" id="PTHR15561:SF0">
    <property type="entry name" value="DNA-DIRECTED RNA POLYMERASE III SUBUNIT RPC9"/>
    <property type="match status" value="1"/>
</dbReference>
<dbReference type="OrthoDB" id="1746530at2759"/>
<feature type="region of interest" description="Disordered" evidence="7">
    <location>
        <begin position="34"/>
        <end position="61"/>
    </location>
</feature>
<dbReference type="SUPFAM" id="SSF47819">
    <property type="entry name" value="HRDC-like"/>
    <property type="match status" value="1"/>
</dbReference>
<dbReference type="GO" id="GO:0000166">
    <property type="term" value="F:nucleotide binding"/>
    <property type="evidence" value="ECO:0007669"/>
    <property type="project" value="InterPro"/>
</dbReference>
<gene>
    <name evidence="8" type="ORF">DFH94DRAFT_696713</name>
</gene>
<evidence type="ECO:0000256" key="2">
    <source>
        <dbReference type="ARBA" id="ARBA00006898"/>
    </source>
</evidence>
<dbReference type="PANTHER" id="PTHR15561">
    <property type="entry name" value="CALCITONIN GENE-RELATED PEPTIDE-RECEPTOR COMPONENT PROTEIN"/>
    <property type="match status" value="1"/>
</dbReference>
<dbReference type="EMBL" id="WHVB01000024">
    <property type="protein sequence ID" value="KAF8470911.1"/>
    <property type="molecule type" value="Genomic_DNA"/>
</dbReference>
<accession>A0A9P5JYI9</accession>
<dbReference type="InterPro" id="IPR038846">
    <property type="entry name" value="RPC9"/>
</dbReference>